<name>A0ABW0NRP4_9MICO</name>
<dbReference type="InterPro" id="IPR036388">
    <property type="entry name" value="WH-like_DNA-bd_sf"/>
</dbReference>
<evidence type="ECO:0000313" key="2">
    <source>
        <dbReference type="EMBL" id="MFC5502623.1"/>
    </source>
</evidence>
<protein>
    <submittedName>
        <fullName evidence="2">MarR family winged helix-turn-helix transcriptional regulator</fullName>
    </submittedName>
</protein>
<dbReference type="RefSeq" id="WP_386740312.1">
    <property type="nucleotide sequence ID" value="NZ_JBHSMG010000002.1"/>
</dbReference>
<keyword evidence="3" id="KW-1185">Reference proteome</keyword>
<evidence type="ECO:0000259" key="1">
    <source>
        <dbReference type="PROSITE" id="PS50995"/>
    </source>
</evidence>
<proteinExistence type="predicted"/>
<dbReference type="PANTHER" id="PTHR39515">
    <property type="entry name" value="CONSERVED PROTEIN"/>
    <property type="match status" value="1"/>
</dbReference>
<comment type="caution">
    <text evidence="2">The sequence shown here is derived from an EMBL/GenBank/DDBJ whole genome shotgun (WGS) entry which is preliminary data.</text>
</comment>
<dbReference type="Proteomes" id="UP001596039">
    <property type="component" value="Unassembled WGS sequence"/>
</dbReference>
<dbReference type="InterPro" id="IPR036390">
    <property type="entry name" value="WH_DNA-bd_sf"/>
</dbReference>
<dbReference type="InterPro" id="IPR052526">
    <property type="entry name" value="HTH-type_Bedaq_tolerance"/>
</dbReference>
<evidence type="ECO:0000313" key="3">
    <source>
        <dbReference type="Proteomes" id="UP001596039"/>
    </source>
</evidence>
<dbReference type="Pfam" id="PF12802">
    <property type="entry name" value="MarR_2"/>
    <property type="match status" value="1"/>
</dbReference>
<dbReference type="PANTHER" id="PTHR39515:SF2">
    <property type="entry name" value="HTH-TYPE TRANSCRIPTIONAL REGULATOR RV0880"/>
    <property type="match status" value="1"/>
</dbReference>
<dbReference type="PROSITE" id="PS50995">
    <property type="entry name" value="HTH_MARR_2"/>
    <property type="match status" value="1"/>
</dbReference>
<dbReference type="InterPro" id="IPR000835">
    <property type="entry name" value="HTH_MarR-typ"/>
</dbReference>
<accession>A0ABW0NRP4</accession>
<feature type="domain" description="HTH marR-type" evidence="1">
    <location>
        <begin position="1"/>
        <end position="134"/>
    </location>
</feature>
<dbReference type="EMBL" id="JBHSMG010000002">
    <property type="protein sequence ID" value="MFC5502623.1"/>
    <property type="molecule type" value="Genomic_DNA"/>
</dbReference>
<dbReference type="Gene3D" id="1.10.10.10">
    <property type="entry name" value="Winged helix-like DNA-binding domain superfamily/Winged helix DNA-binding domain"/>
    <property type="match status" value="1"/>
</dbReference>
<gene>
    <name evidence="2" type="ORF">ACFPJ4_10280</name>
</gene>
<dbReference type="SUPFAM" id="SSF46785">
    <property type="entry name" value="Winged helix' DNA-binding domain"/>
    <property type="match status" value="1"/>
</dbReference>
<organism evidence="2 3">
    <name type="scientific">Lysinimonas soli</name>
    <dbReference type="NCBI Taxonomy" id="1074233"/>
    <lineage>
        <taxon>Bacteria</taxon>
        <taxon>Bacillati</taxon>
        <taxon>Actinomycetota</taxon>
        <taxon>Actinomycetes</taxon>
        <taxon>Micrococcales</taxon>
        <taxon>Microbacteriaceae</taxon>
        <taxon>Lysinimonas</taxon>
    </lineage>
</organism>
<reference evidence="3" key="1">
    <citation type="journal article" date="2019" name="Int. J. Syst. Evol. Microbiol.">
        <title>The Global Catalogue of Microorganisms (GCM) 10K type strain sequencing project: providing services to taxonomists for standard genome sequencing and annotation.</title>
        <authorList>
            <consortium name="The Broad Institute Genomics Platform"/>
            <consortium name="The Broad Institute Genome Sequencing Center for Infectious Disease"/>
            <person name="Wu L."/>
            <person name="Ma J."/>
        </authorList>
    </citation>
    <scope>NUCLEOTIDE SEQUENCE [LARGE SCALE GENOMIC DNA]</scope>
    <source>
        <strain evidence="3">CGMCC 4.6997</strain>
    </source>
</reference>
<sequence length="147" mass="15963">MDEQSGLGEELRAAIGELVRATRVEDALPANQAAALGLLERDGPKTTAQLAEGCRIRHQSMTAIVQHLAARGEVGSSRHPEDGRAQLVTLTEAGRRAVARDRQNRAARLDDVIATRLSDDEKEQLRRAIPLISRLASVGTEPKRSRA</sequence>
<dbReference type="SMART" id="SM00347">
    <property type="entry name" value="HTH_MARR"/>
    <property type="match status" value="1"/>
</dbReference>
<dbReference type="Gene3D" id="1.10.287.100">
    <property type="match status" value="1"/>
</dbReference>